<evidence type="ECO:0000313" key="11">
    <source>
        <dbReference type="Proteomes" id="UP001154252"/>
    </source>
</evidence>
<comment type="caution">
    <text evidence="10">The sequence shown here is derived from an EMBL/GenBank/DDBJ whole genome shotgun (WGS) entry which is preliminary data.</text>
</comment>
<sequence length="593" mass="64675">MKNVTVTRGSRGIRSRVVLRARRWGQHARLGARLTVCDVIGASKAPVDNSVSSERIIRLKHMLRVWPHFSGPTSCSYSNEIDLMLRLFASRLKRSSIQALTNSLSLTTPHRPRNLVPWLLSAAAITLRIMRFKGAGHMAIVALRILPSVSHVYALDLDVNSQESIKDAGSTAAYNMMTWYKENGTDNPGFISRSWWTGAALFLACLNYWHATNDTTYNEEVSIGLQHQGGSGGDYMPSWAIGVGNDDQMFWGLAAITAAEYKFPNRPSGDTWLTLAEGVFNSQKSPDGKGWDTSICGGGLRWQKEIWQSGYTMKNAVSNGGFFMLAARLAWYTQENDYATWAEKVWDWSTSVNLVNNETWAVADSVRQGSGGPNGCTLPDNTRWTYNYGTYLSGAGYMYAYTNDTKWLDITNNLLDSLFTTFFLPEHGDVVTDWRCEAVGQCYKDANGPLFKGLTVSWLSDIALVIPSLREKILPKLQVSAEGAAKSCTGDGKDLCGNRWYGGYDGQNSMENAISGSQMMSAVMLKFLGSSSKPVSTATGGNGTSDPSAGSRGRSGNAPLAPITTADRAGAGILAVLFVGAMIGGVVFLFMDP</sequence>
<comment type="similarity">
    <text evidence="2">Belongs to the glycosyl hydrolase 76 family.</text>
</comment>
<dbReference type="GO" id="GO:0008496">
    <property type="term" value="F:mannan endo-1,6-alpha-mannosidase activity"/>
    <property type="evidence" value="ECO:0007669"/>
    <property type="project" value="UniProtKB-EC"/>
</dbReference>
<dbReference type="GO" id="GO:0009272">
    <property type="term" value="P:fungal-type cell wall biogenesis"/>
    <property type="evidence" value="ECO:0007669"/>
    <property type="project" value="TreeGrafter"/>
</dbReference>
<evidence type="ECO:0000256" key="9">
    <source>
        <dbReference type="SAM" id="Phobius"/>
    </source>
</evidence>
<evidence type="ECO:0000256" key="1">
    <source>
        <dbReference type="ARBA" id="ARBA00001452"/>
    </source>
</evidence>
<evidence type="ECO:0000256" key="4">
    <source>
        <dbReference type="ARBA" id="ARBA00022729"/>
    </source>
</evidence>
<dbReference type="EMBL" id="CAJVRC010000880">
    <property type="protein sequence ID" value="CAG8903124.1"/>
    <property type="molecule type" value="Genomic_DNA"/>
</dbReference>
<keyword evidence="7" id="KW-0326">Glycosidase</keyword>
<reference evidence="10" key="1">
    <citation type="submission" date="2021-07" db="EMBL/GenBank/DDBJ databases">
        <authorList>
            <person name="Branca A.L. A."/>
        </authorList>
    </citation>
    <scope>NUCLEOTIDE SEQUENCE</scope>
</reference>
<keyword evidence="11" id="KW-1185">Reference proteome</keyword>
<name>A0A9W4P4L1_9EURO</name>
<keyword evidence="9" id="KW-1133">Transmembrane helix</keyword>
<dbReference type="InterPro" id="IPR008928">
    <property type="entry name" value="6-hairpin_glycosidase_sf"/>
</dbReference>
<dbReference type="Pfam" id="PF03663">
    <property type="entry name" value="Glyco_hydro_76"/>
    <property type="match status" value="1"/>
</dbReference>
<evidence type="ECO:0000256" key="2">
    <source>
        <dbReference type="ARBA" id="ARBA00009699"/>
    </source>
</evidence>
<dbReference type="PANTHER" id="PTHR12145">
    <property type="entry name" value="MANNAN ENDO-1,6-ALPHA-MANNOSIDASE DCW1"/>
    <property type="match status" value="1"/>
</dbReference>
<dbReference type="SUPFAM" id="SSF48208">
    <property type="entry name" value="Six-hairpin glycosidases"/>
    <property type="match status" value="1"/>
</dbReference>
<evidence type="ECO:0000313" key="10">
    <source>
        <dbReference type="EMBL" id="CAG8903124.1"/>
    </source>
</evidence>
<keyword evidence="5" id="KW-0378">Hydrolase</keyword>
<keyword evidence="9" id="KW-0812">Transmembrane</keyword>
<dbReference type="InterPro" id="IPR005198">
    <property type="entry name" value="Glyco_hydro_76"/>
</dbReference>
<keyword evidence="6" id="KW-0325">Glycoprotein</keyword>
<dbReference type="Proteomes" id="UP001154252">
    <property type="component" value="Unassembled WGS sequence"/>
</dbReference>
<comment type="catalytic activity">
    <reaction evidence="1">
        <text>Random hydrolysis of (1-&gt;6)-alpha-D-mannosidic linkages in unbranched (1-&gt;6)-mannans.</text>
        <dbReference type="EC" id="3.2.1.101"/>
    </reaction>
</comment>
<proteinExistence type="inferred from homology"/>
<evidence type="ECO:0000256" key="3">
    <source>
        <dbReference type="ARBA" id="ARBA00012350"/>
    </source>
</evidence>
<dbReference type="AlphaFoldDB" id="A0A9W4P4L1"/>
<evidence type="ECO:0000256" key="8">
    <source>
        <dbReference type="SAM" id="MobiDB-lite"/>
    </source>
</evidence>
<gene>
    <name evidence="10" type="ORF">PEGY_LOCUS7103</name>
</gene>
<keyword evidence="4" id="KW-0732">Signal</keyword>
<organism evidence="10 11">
    <name type="scientific">Penicillium egyptiacum</name>
    <dbReference type="NCBI Taxonomy" id="1303716"/>
    <lineage>
        <taxon>Eukaryota</taxon>
        <taxon>Fungi</taxon>
        <taxon>Dikarya</taxon>
        <taxon>Ascomycota</taxon>
        <taxon>Pezizomycotina</taxon>
        <taxon>Eurotiomycetes</taxon>
        <taxon>Eurotiomycetidae</taxon>
        <taxon>Eurotiales</taxon>
        <taxon>Aspergillaceae</taxon>
        <taxon>Penicillium</taxon>
    </lineage>
</organism>
<evidence type="ECO:0000256" key="7">
    <source>
        <dbReference type="ARBA" id="ARBA00023295"/>
    </source>
</evidence>
<dbReference type="EC" id="3.2.1.101" evidence="3"/>
<protein>
    <recommendedName>
        <fullName evidence="3">mannan endo-1,6-alpha-mannosidase</fullName>
        <ecNumber evidence="3">3.2.1.101</ecNumber>
    </recommendedName>
</protein>
<dbReference type="InterPro" id="IPR014480">
    <property type="entry name" value="Mannan-1_6-alpha_mannosidase"/>
</dbReference>
<dbReference type="Gene3D" id="1.50.10.20">
    <property type="match status" value="1"/>
</dbReference>
<feature type="compositionally biased region" description="Polar residues" evidence="8">
    <location>
        <begin position="535"/>
        <end position="548"/>
    </location>
</feature>
<feature type="region of interest" description="Disordered" evidence="8">
    <location>
        <begin position="535"/>
        <end position="561"/>
    </location>
</feature>
<feature type="transmembrane region" description="Helical" evidence="9">
    <location>
        <begin position="569"/>
        <end position="591"/>
    </location>
</feature>
<dbReference type="GO" id="GO:0016052">
    <property type="term" value="P:carbohydrate catabolic process"/>
    <property type="evidence" value="ECO:0007669"/>
    <property type="project" value="InterPro"/>
</dbReference>
<evidence type="ECO:0000256" key="6">
    <source>
        <dbReference type="ARBA" id="ARBA00023180"/>
    </source>
</evidence>
<keyword evidence="9" id="KW-0472">Membrane</keyword>
<dbReference type="PANTHER" id="PTHR12145:SF37">
    <property type="entry name" value="MANNAN ENDO-1,6-ALPHA-MANNOSIDASE"/>
    <property type="match status" value="1"/>
</dbReference>
<evidence type="ECO:0000256" key="5">
    <source>
        <dbReference type="ARBA" id="ARBA00022801"/>
    </source>
</evidence>
<dbReference type="OrthoDB" id="4187847at2759"/>
<accession>A0A9W4P4L1</accession>